<dbReference type="InterPro" id="IPR031349">
    <property type="entry name" value="Tfb6"/>
</dbReference>
<organism evidence="2 3">
    <name type="scientific">Lasiosphaeria miniovina</name>
    <dbReference type="NCBI Taxonomy" id="1954250"/>
    <lineage>
        <taxon>Eukaryota</taxon>
        <taxon>Fungi</taxon>
        <taxon>Dikarya</taxon>
        <taxon>Ascomycota</taxon>
        <taxon>Pezizomycotina</taxon>
        <taxon>Sordariomycetes</taxon>
        <taxon>Sordariomycetidae</taxon>
        <taxon>Sordariales</taxon>
        <taxon>Lasiosphaeriaceae</taxon>
        <taxon>Lasiosphaeria</taxon>
    </lineage>
</organism>
<feature type="region of interest" description="Disordered" evidence="1">
    <location>
        <begin position="26"/>
        <end position="50"/>
    </location>
</feature>
<dbReference type="GeneID" id="85319725"/>
<dbReference type="PANTHER" id="PTHR37781">
    <property type="entry name" value="TFIIH COMPLEX SUBUNIT"/>
    <property type="match status" value="1"/>
</dbReference>
<keyword evidence="3" id="KW-1185">Reference proteome</keyword>
<comment type="caution">
    <text evidence="2">The sequence shown here is derived from an EMBL/GenBank/DDBJ whole genome shotgun (WGS) entry which is preliminary data.</text>
</comment>
<feature type="compositionally biased region" description="Acidic residues" evidence="1">
    <location>
        <begin position="241"/>
        <end position="256"/>
    </location>
</feature>
<dbReference type="Pfam" id="PF17110">
    <property type="entry name" value="TFB6"/>
    <property type="match status" value="1"/>
</dbReference>
<evidence type="ECO:0000313" key="2">
    <source>
        <dbReference type="EMBL" id="KAK0733107.1"/>
    </source>
</evidence>
<evidence type="ECO:0000256" key="1">
    <source>
        <dbReference type="SAM" id="MobiDB-lite"/>
    </source>
</evidence>
<accession>A0AA40BF65</accession>
<evidence type="ECO:0008006" key="4">
    <source>
        <dbReference type="Google" id="ProtNLM"/>
    </source>
</evidence>
<dbReference type="EMBL" id="JAUIRO010000001">
    <property type="protein sequence ID" value="KAK0733107.1"/>
    <property type="molecule type" value="Genomic_DNA"/>
</dbReference>
<sequence length="291" mass="31404">MANRVGTPATGAGGFVIDALPSPAPSTASTRSISGLPHPRGRALRPGSAKEDMVRHFVTDRMMHISRRFAKKSGVVAVGSDEFKGYKSMAELCKDAEDLVNVIWLSGTPSLQIPYLLNVAGEFNTWVAAFSASPKATFSLLRKLDHCFASLLSGEDFDTKEALPGFENGLRAGMSRTDMVRCRSLVQQTRVLVVHAMSQGPGDEDEDDAEDGRETDHSPGAEETDSGPDRPGWPSDSNAWDNDDNDDNDDDDDDVERLEMDVARVYEKTLVKLGETLGEGGGVGEIQISAD</sequence>
<dbReference type="PANTHER" id="PTHR37781:SF1">
    <property type="entry name" value="ADR380WP"/>
    <property type="match status" value="1"/>
</dbReference>
<name>A0AA40BF65_9PEZI</name>
<protein>
    <recommendedName>
        <fullName evidence="4">Meiotic recombination protein DMC1</fullName>
    </recommendedName>
</protein>
<reference evidence="2" key="1">
    <citation type="submission" date="2023-06" db="EMBL/GenBank/DDBJ databases">
        <title>Genome-scale phylogeny and comparative genomics of the fungal order Sordariales.</title>
        <authorList>
            <consortium name="Lawrence Berkeley National Laboratory"/>
            <person name="Hensen N."/>
            <person name="Bonometti L."/>
            <person name="Westerberg I."/>
            <person name="Brannstrom I.O."/>
            <person name="Guillou S."/>
            <person name="Cros-Aarteil S."/>
            <person name="Calhoun S."/>
            <person name="Haridas S."/>
            <person name="Kuo A."/>
            <person name="Mondo S."/>
            <person name="Pangilinan J."/>
            <person name="Riley R."/>
            <person name="LaButti K."/>
            <person name="Andreopoulos B."/>
            <person name="Lipzen A."/>
            <person name="Chen C."/>
            <person name="Yanf M."/>
            <person name="Daum C."/>
            <person name="Ng V."/>
            <person name="Clum A."/>
            <person name="Steindorff A."/>
            <person name="Ohm R."/>
            <person name="Martin F."/>
            <person name="Silar P."/>
            <person name="Natvig D."/>
            <person name="Lalanne C."/>
            <person name="Gautier V."/>
            <person name="Ament-velasquez S.L."/>
            <person name="Kruys A."/>
            <person name="Hutchinson M.I."/>
            <person name="Powell A.J."/>
            <person name="Barry K."/>
            <person name="Miller A.N."/>
            <person name="Grigoriev I.V."/>
            <person name="Debuchy R."/>
            <person name="Gladieux P."/>
            <person name="Thoren M.H."/>
            <person name="Johannesson H."/>
        </authorList>
    </citation>
    <scope>NUCLEOTIDE SEQUENCE</scope>
    <source>
        <strain evidence="2">SMH2392-1A</strain>
    </source>
</reference>
<gene>
    <name evidence="2" type="ORF">B0T26DRAFT_632568</name>
</gene>
<evidence type="ECO:0000313" key="3">
    <source>
        <dbReference type="Proteomes" id="UP001172101"/>
    </source>
</evidence>
<dbReference type="GO" id="GO:0005675">
    <property type="term" value="C:transcription factor TFIIH holo complex"/>
    <property type="evidence" value="ECO:0007669"/>
    <property type="project" value="TreeGrafter"/>
</dbReference>
<dbReference type="Proteomes" id="UP001172101">
    <property type="component" value="Unassembled WGS sequence"/>
</dbReference>
<dbReference type="RefSeq" id="XP_060301984.1">
    <property type="nucleotide sequence ID" value="XM_060436455.1"/>
</dbReference>
<feature type="compositionally biased region" description="Acidic residues" evidence="1">
    <location>
        <begin position="202"/>
        <end position="211"/>
    </location>
</feature>
<proteinExistence type="predicted"/>
<feature type="region of interest" description="Disordered" evidence="1">
    <location>
        <begin position="198"/>
        <end position="260"/>
    </location>
</feature>
<dbReference type="AlphaFoldDB" id="A0AA40BF65"/>